<proteinExistence type="predicted"/>
<dbReference type="KEGG" id="psel:GM415_08980"/>
<evidence type="ECO:0008006" key="3">
    <source>
        <dbReference type="Google" id="ProtNLM"/>
    </source>
</evidence>
<name>A0A6I6JBV2_9BACT</name>
<dbReference type="Proteomes" id="UP000428328">
    <property type="component" value="Chromosome"/>
</dbReference>
<dbReference type="AlphaFoldDB" id="A0A6I6JBV2"/>
<accession>A0A6I6JBV2</accession>
<evidence type="ECO:0000313" key="2">
    <source>
        <dbReference type="Proteomes" id="UP000428328"/>
    </source>
</evidence>
<dbReference type="RefSeq" id="WP_158947476.1">
    <property type="nucleotide sequence ID" value="NZ_CP046400.1"/>
</dbReference>
<gene>
    <name evidence="1" type="ORF">GM415_08980</name>
</gene>
<sequence length="325" mass="36923">MKSNALYYPYIDVPNEKWLLQTFLYWDKVISIVPMEYAYQPEKHSGFMRRLLEHELVEPVFPAQYVRHKRLEEYADSLERALSSESRRRRLLSGGFVSDIHVEKLQGISERLIALGAAEASDGYWVRMPKQIANHFMAFIAREISNCEGVDADPITSKLFGPKFNVASERNRIRKDLLGFLFPLPDQQISVEELATFKLHNGDLLQRFRHFVEKEVDTIRGAVQADGDYEGVLERALANIGDKVEEIKDALKGSWKNITYKYVVPIVGAGGTYAFPPAAPLFALGGAVGPMLARNADIINEPLAYSVFAQEEVLSKRSFFSRLFK</sequence>
<organism evidence="1 2">
    <name type="scientific">Pseudodesulfovibrio cashew</name>
    <dbReference type="NCBI Taxonomy" id="2678688"/>
    <lineage>
        <taxon>Bacteria</taxon>
        <taxon>Pseudomonadati</taxon>
        <taxon>Thermodesulfobacteriota</taxon>
        <taxon>Desulfovibrionia</taxon>
        <taxon>Desulfovibrionales</taxon>
        <taxon>Desulfovibrionaceae</taxon>
    </lineage>
</organism>
<evidence type="ECO:0000313" key="1">
    <source>
        <dbReference type="EMBL" id="QGY40255.1"/>
    </source>
</evidence>
<reference evidence="1 2" key="1">
    <citation type="submission" date="2019-11" db="EMBL/GenBank/DDBJ databases">
        <authorList>
            <person name="Zheng R.K."/>
            <person name="Sun C.M."/>
        </authorList>
    </citation>
    <scope>NUCLEOTIDE SEQUENCE [LARGE SCALE GENOMIC DNA]</scope>
    <source>
        <strain evidence="1 2">SRB007</strain>
    </source>
</reference>
<dbReference type="EMBL" id="CP046400">
    <property type="protein sequence ID" value="QGY40255.1"/>
    <property type="molecule type" value="Genomic_DNA"/>
</dbReference>
<protein>
    <recommendedName>
        <fullName evidence="3">Kinase</fullName>
    </recommendedName>
</protein>
<keyword evidence="2" id="KW-1185">Reference proteome</keyword>